<evidence type="ECO:0000313" key="3">
    <source>
        <dbReference type="Proteomes" id="UP000796880"/>
    </source>
</evidence>
<sequence length="378" mass="41860">MFQARSCSRPHKPLERPQEVAWSRTGSVAAAVRKLPGGQEAWLKGRTQVVLEDRRKMPEAVGSCRKAARNRGRSQGKAVGSRVGDRRKSCLRPKLPGKAVDAGSEYRGGRRSGHGLPGGRTAWWSRKSMLPQRFARRPKMPAALQAVQVAVKLPEVRRSYHWAAGSRGSCRTVREVAMRPWQVAWRPWQEVSLVAARVGEVIGKVLAGRRKPGCRPGSCLRPAVVAGPHGSWLRSRKSEVRGSWRRSEEVVVEGPQGRCGGAGKLSEVREDDGRPGGAWRVRGKLPEFQKDVGRPQDVSRGRRRMPGGRREDIRRSRENCLAHRGKLAPRPGRLEAVREDAPEVREGSCLGRGKLQVRGRCLSRRKLAIAGCCGVRGR</sequence>
<comment type="caution">
    <text evidence="2">The sequence shown here is derived from an EMBL/GenBank/DDBJ whole genome shotgun (WGS) entry which is preliminary data.</text>
</comment>
<feature type="region of interest" description="Disordered" evidence="1">
    <location>
        <begin position="293"/>
        <end position="313"/>
    </location>
</feature>
<name>A0A8K0HKA1_9ROSA</name>
<proteinExistence type="predicted"/>
<dbReference type="AlphaFoldDB" id="A0A8K0HKA1"/>
<organism evidence="2 3">
    <name type="scientific">Rhamnella rubrinervis</name>
    <dbReference type="NCBI Taxonomy" id="2594499"/>
    <lineage>
        <taxon>Eukaryota</taxon>
        <taxon>Viridiplantae</taxon>
        <taxon>Streptophyta</taxon>
        <taxon>Embryophyta</taxon>
        <taxon>Tracheophyta</taxon>
        <taxon>Spermatophyta</taxon>
        <taxon>Magnoliopsida</taxon>
        <taxon>eudicotyledons</taxon>
        <taxon>Gunneridae</taxon>
        <taxon>Pentapetalae</taxon>
        <taxon>rosids</taxon>
        <taxon>fabids</taxon>
        <taxon>Rosales</taxon>
        <taxon>Rhamnaceae</taxon>
        <taxon>rhamnoid group</taxon>
        <taxon>Rhamneae</taxon>
        <taxon>Rhamnella</taxon>
    </lineage>
</organism>
<accession>A0A8K0HKA1</accession>
<dbReference type="EMBL" id="VOIH02000002">
    <property type="protein sequence ID" value="KAF3453774.1"/>
    <property type="molecule type" value="Genomic_DNA"/>
</dbReference>
<reference evidence="2" key="1">
    <citation type="submission" date="2020-03" db="EMBL/GenBank/DDBJ databases">
        <title>A high-quality chromosome-level genome assembly of a woody plant with both climbing and erect habits, Rhamnella rubrinervis.</title>
        <authorList>
            <person name="Lu Z."/>
            <person name="Yang Y."/>
            <person name="Zhu X."/>
            <person name="Sun Y."/>
        </authorList>
    </citation>
    <scope>NUCLEOTIDE SEQUENCE</scope>
    <source>
        <strain evidence="2">BYM</strain>
        <tissue evidence="2">Leaf</tissue>
    </source>
</reference>
<evidence type="ECO:0000256" key="1">
    <source>
        <dbReference type="SAM" id="MobiDB-lite"/>
    </source>
</evidence>
<protein>
    <submittedName>
        <fullName evidence="2">Uncharacterized protein</fullName>
    </submittedName>
</protein>
<evidence type="ECO:0000313" key="2">
    <source>
        <dbReference type="EMBL" id="KAF3453774.1"/>
    </source>
</evidence>
<feature type="region of interest" description="Disordered" evidence="1">
    <location>
        <begin position="1"/>
        <end position="22"/>
    </location>
</feature>
<keyword evidence="3" id="KW-1185">Reference proteome</keyword>
<gene>
    <name evidence="2" type="ORF">FNV43_RR04215</name>
</gene>
<dbReference type="Proteomes" id="UP000796880">
    <property type="component" value="Unassembled WGS sequence"/>
</dbReference>
<feature type="region of interest" description="Disordered" evidence="1">
    <location>
        <begin position="68"/>
        <end position="120"/>
    </location>
</feature>